<feature type="transmembrane region" description="Helical" evidence="6">
    <location>
        <begin position="93"/>
        <end position="110"/>
    </location>
</feature>
<evidence type="ECO:0000256" key="6">
    <source>
        <dbReference type="SAM" id="Phobius"/>
    </source>
</evidence>
<evidence type="ECO:0000256" key="4">
    <source>
        <dbReference type="ARBA" id="ARBA00022989"/>
    </source>
</evidence>
<dbReference type="RefSeq" id="WP_176245020.1">
    <property type="nucleotide sequence ID" value="NZ_FWFR01000002.1"/>
</dbReference>
<dbReference type="PANTHER" id="PTHR30619">
    <property type="entry name" value="DNA INTERNALIZATION/COMPETENCE PROTEIN COMEC/REC2"/>
    <property type="match status" value="1"/>
</dbReference>
<sequence>MFYLVASISARLRQFAGTAARAAAGATPRGALRVAAGNLLAERARWALWTPVGLGVGIAAGLAGPGLPVTVAIPLLGALGLFTAWLARRQSAWTPLAVVVLLPVIGLVLLEARIGRVEAPIIAERTGPVTLTATVVEYERHEGRFRLLLADPEVADLARAATPKRIRLSVNRPAGEGAGAVRPRPGDRVRLTAVLMPPPGPAEPGAFDFARQAYFNRLGAVGFAFGSPEIVGRDSVWSPARAVAILRDTIGERIDRALPGPPGAIASALMTGERGAIPEPVLAALRDVGLAHLLAISGLHMGLLAGALFTALRAALALVPPLALRRPIKKWAAGAALLAAAFYLAVAGAPISAQRAFLMTALVLLAILLDRRAISLRLVALAATAILVYAPESLFSAGFQMSFAAVVALVAAYEWLADPFAAVRRERGPLMRVLLYLVGVGLTTLIAGLATAPFAAFHFNHFPHYGLVANLIAVPVTGLWIMPAALAAFLAMPFGLEAWPLALMGAGIDVVIAVAVRIAAWPNATSAVAAFPDAGLAVIVAGGLWLLLWRRRWRVLGLAGPCLGLLIAAFATPPDIRVSDSGKLIALRAGDGGLLLSTRQADRFAAETWQRRDGLRDAPGRWPRAGPSVDGRLRCDRLGCTYRLNGFLVALPADERALVEDCRRADLVIVRFPIRGRCAGARVIIDGSALRRDGAHALRLGADGRIAVETVREMRGRHPWAGPR</sequence>
<dbReference type="EMBL" id="FWFR01000002">
    <property type="protein sequence ID" value="SLN54196.1"/>
    <property type="molecule type" value="Genomic_DNA"/>
</dbReference>
<evidence type="ECO:0000313" key="10">
    <source>
        <dbReference type="Proteomes" id="UP000193200"/>
    </source>
</evidence>
<evidence type="ECO:0000256" key="1">
    <source>
        <dbReference type="ARBA" id="ARBA00004651"/>
    </source>
</evidence>
<dbReference type="AlphaFoldDB" id="A0A1Y5T7C6"/>
<proteinExistence type="predicted"/>
<dbReference type="Pfam" id="PF03772">
    <property type="entry name" value="Competence"/>
    <property type="match status" value="1"/>
</dbReference>
<feature type="transmembrane region" description="Helical" evidence="6">
    <location>
        <begin position="555"/>
        <end position="573"/>
    </location>
</feature>
<reference evidence="9 10" key="1">
    <citation type="submission" date="2017-03" db="EMBL/GenBank/DDBJ databases">
        <authorList>
            <person name="Afonso C.L."/>
            <person name="Miller P.J."/>
            <person name="Scott M.A."/>
            <person name="Spackman E."/>
            <person name="Goraichik I."/>
            <person name="Dimitrov K.M."/>
            <person name="Suarez D.L."/>
            <person name="Swayne D.E."/>
        </authorList>
    </citation>
    <scope>NUCLEOTIDE SEQUENCE [LARGE SCALE GENOMIC DNA]</scope>
    <source>
        <strain evidence="9 10">CECT 7691</strain>
    </source>
</reference>
<dbReference type="Pfam" id="PF13567">
    <property type="entry name" value="DUF4131"/>
    <property type="match status" value="1"/>
</dbReference>
<dbReference type="InterPro" id="IPR004477">
    <property type="entry name" value="ComEC_N"/>
</dbReference>
<evidence type="ECO:0000259" key="8">
    <source>
        <dbReference type="Pfam" id="PF13567"/>
    </source>
</evidence>
<keyword evidence="3 6" id="KW-0812">Transmembrane</keyword>
<feature type="transmembrane region" description="Helical" evidence="6">
    <location>
        <begin position="397"/>
        <end position="421"/>
    </location>
</feature>
<name>A0A1Y5T7C6_9PROT</name>
<feature type="transmembrane region" description="Helical" evidence="6">
    <location>
        <begin position="374"/>
        <end position="391"/>
    </location>
</feature>
<keyword evidence="10" id="KW-1185">Reference proteome</keyword>
<evidence type="ECO:0000259" key="7">
    <source>
        <dbReference type="Pfam" id="PF03772"/>
    </source>
</evidence>
<feature type="transmembrane region" description="Helical" evidence="6">
    <location>
        <begin position="293"/>
        <end position="319"/>
    </location>
</feature>
<comment type="subcellular location">
    <subcellularLocation>
        <location evidence="1">Cell membrane</location>
        <topology evidence="1">Multi-pass membrane protein</topology>
    </subcellularLocation>
</comment>
<dbReference type="InterPro" id="IPR052159">
    <property type="entry name" value="Competence_DNA_uptake"/>
</dbReference>
<keyword evidence="4 6" id="KW-1133">Transmembrane helix</keyword>
<evidence type="ECO:0000313" key="9">
    <source>
        <dbReference type="EMBL" id="SLN54196.1"/>
    </source>
</evidence>
<feature type="transmembrane region" description="Helical" evidence="6">
    <location>
        <begin position="526"/>
        <end position="548"/>
    </location>
</feature>
<feature type="transmembrane region" description="Helical" evidence="6">
    <location>
        <begin position="331"/>
        <end position="353"/>
    </location>
</feature>
<dbReference type="GO" id="GO:0005886">
    <property type="term" value="C:plasma membrane"/>
    <property type="evidence" value="ECO:0007669"/>
    <property type="project" value="UniProtKB-SubCell"/>
</dbReference>
<dbReference type="NCBIfam" id="TIGR00360">
    <property type="entry name" value="ComEC_N-term"/>
    <property type="match status" value="1"/>
</dbReference>
<keyword evidence="2" id="KW-1003">Cell membrane</keyword>
<evidence type="ECO:0000256" key="3">
    <source>
        <dbReference type="ARBA" id="ARBA00022692"/>
    </source>
</evidence>
<feature type="transmembrane region" description="Helical" evidence="6">
    <location>
        <begin position="467"/>
        <end position="491"/>
    </location>
</feature>
<feature type="transmembrane region" description="Helical" evidence="6">
    <location>
        <begin position="498"/>
        <end position="520"/>
    </location>
</feature>
<protein>
    <submittedName>
        <fullName evidence="9">ComEC family competence protein</fullName>
    </submittedName>
</protein>
<evidence type="ECO:0000256" key="5">
    <source>
        <dbReference type="ARBA" id="ARBA00023136"/>
    </source>
</evidence>
<dbReference type="PANTHER" id="PTHR30619:SF1">
    <property type="entry name" value="RECOMBINATION PROTEIN 2"/>
    <property type="match status" value="1"/>
</dbReference>
<organism evidence="9 10">
    <name type="scientific">Oceanibacterium hippocampi</name>
    <dbReference type="NCBI Taxonomy" id="745714"/>
    <lineage>
        <taxon>Bacteria</taxon>
        <taxon>Pseudomonadati</taxon>
        <taxon>Pseudomonadota</taxon>
        <taxon>Alphaproteobacteria</taxon>
        <taxon>Sneathiellales</taxon>
        <taxon>Sneathiellaceae</taxon>
        <taxon>Oceanibacterium</taxon>
    </lineage>
</organism>
<feature type="domain" description="DUF4131" evidence="8">
    <location>
        <begin position="66"/>
        <end position="227"/>
    </location>
</feature>
<feature type="transmembrane region" description="Helical" evidence="6">
    <location>
        <begin position="433"/>
        <end position="455"/>
    </location>
</feature>
<evidence type="ECO:0000256" key="2">
    <source>
        <dbReference type="ARBA" id="ARBA00022475"/>
    </source>
</evidence>
<accession>A0A1Y5T7C6</accession>
<dbReference type="InterPro" id="IPR025405">
    <property type="entry name" value="DUF4131"/>
</dbReference>
<keyword evidence="5 6" id="KW-0472">Membrane</keyword>
<dbReference type="Proteomes" id="UP000193200">
    <property type="component" value="Unassembled WGS sequence"/>
</dbReference>
<gene>
    <name evidence="9" type="ORF">OCH7691_02291</name>
</gene>
<feature type="domain" description="ComEC/Rec2-related protein" evidence="7">
    <location>
        <begin position="269"/>
        <end position="552"/>
    </location>
</feature>
<dbReference type="InParanoid" id="A0A1Y5T7C6"/>